<dbReference type="InterPro" id="IPR010359">
    <property type="entry name" value="IrrE_HExxH"/>
</dbReference>
<dbReference type="AlphaFoldDB" id="A0A1S2VZX3"/>
<dbReference type="EMBL" id="MOAE01000021">
    <property type="protein sequence ID" value="OIN64287.1"/>
    <property type="molecule type" value="Genomic_DNA"/>
</dbReference>
<organism evidence="2 3">
    <name type="scientific">Bifidobacterium longum subsp. suis</name>
    <dbReference type="NCBI Taxonomy" id="1695"/>
    <lineage>
        <taxon>Bacteria</taxon>
        <taxon>Bacillati</taxon>
        <taxon>Actinomycetota</taxon>
        <taxon>Actinomycetes</taxon>
        <taxon>Bifidobacteriales</taxon>
        <taxon>Bifidobacteriaceae</taxon>
        <taxon>Bifidobacterium</taxon>
    </lineage>
</organism>
<gene>
    <name evidence="2" type="ORF">BFS26_03780</name>
</gene>
<feature type="domain" description="IrrE N-terminal-like" evidence="1">
    <location>
        <begin position="38"/>
        <end position="163"/>
    </location>
</feature>
<comment type="caution">
    <text evidence="2">The sequence shown here is derived from an EMBL/GenBank/DDBJ whole genome shotgun (WGS) entry which is preliminary data.</text>
</comment>
<evidence type="ECO:0000313" key="2">
    <source>
        <dbReference type="EMBL" id="OIN64287.1"/>
    </source>
</evidence>
<protein>
    <recommendedName>
        <fullName evidence="1">IrrE N-terminal-like domain-containing protein</fullName>
    </recommendedName>
</protein>
<dbReference type="Gene3D" id="1.10.10.2910">
    <property type="match status" value="1"/>
</dbReference>
<dbReference type="Pfam" id="PF06114">
    <property type="entry name" value="Peptidase_M78"/>
    <property type="match status" value="1"/>
</dbReference>
<dbReference type="InterPro" id="IPR052345">
    <property type="entry name" value="Rad_response_metalloprotease"/>
</dbReference>
<dbReference type="Proteomes" id="UP000181801">
    <property type="component" value="Unassembled WGS sequence"/>
</dbReference>
<dbReference type="PANTHER" id="PTHR43236">
    <property type="entry name" value="ANTITOXIN HIGA1"/>
    <property type="match status" value="1"/>
</dbReference>
<name>A0A1S2VZX3_BIFLN</name>
<reference evidence="2 3" key="1">
    <citation type="journal article" date="2016" name="BMC Microbiol.">
        <title>Fucosyllactose and L-fucose utilization of infant Bifidobacterium longum and Bifidobacterium kashiwanohense.</title>
        <authorList>
            <person name="Bunesova V."/>
            <person name="Lacroix C."/>
            <person name="Schwab C."/>
        </authorList>
    </citation>
    <scope>NUCLEOTIDE SEQUENCE [LARGE SCALE GENOMIC DNA]</scope>
    <source>
        <strain evidence="2 3">BSM11-5</strain>
    </source>
</reference>
<proteinExistence type="predicted"/>
<accession>A0A1S2VZX3</accession>
<sequence length="171" mass="18919">MGGAIVKDPFQEAIRARLETVSSSDGHLTVPVKPEEIAEQFGLAVVRTPLENNVGGFILKKHGEAVRIYVNSNDSQERQRFTLAHEIGHYWLHRDDGGEFGYVEYRGELSTRGTDPVERWANSFAAELIMPARYIRMAWAGGGSLDGIQERLGVSDAAFGHRLVNLGLIGR</sequence>
<evidence type="ECO:0000313" key="3">
    <source>
        <dbReference type="Proteomes" id="UP000181801"/>
    </source>
</evidence>
<evidence type="ECO:0000259" key="1">
    <source>
        <dbReference type="Pfam" id="PF06114"/>
    </source>
</evidence>
<dbReference type="PANTHER" id="PTHR43236:SF1">
    <property type="entry name" value="BLL7220 PROTEIN"/>
    <property type="match status" value="1"/>
</dbReference>